<keyword evidence="3" id="KW-1185">Reference proteome</keyword>
<dbReference type="EMBL" id="CATOUU010001067">
    <property type="protein sequence ID" value="CAI9970053.1"/>
    <property type="molecule type" value="Genomic_DNA"/>
</dbReference>
<name>A0AA86RBW5_9EUKA</name>
<protein>
    <submittedName>
        <fullName evidence="2">Hypothetical_protein</fullName>
    </submittedName>
</protein>
<evidence type="ECO:0000313" key="3">
    <source>
        <dbReference type="Proteomes" id="UP001642409"/>
    </source>
</evidence>
<accession>A0AA86RBW5</accession>
<organism evidence="1">
    <name type="scientific">Hexamita inflata</name>
    <dbReference type="NCBI Taxonomy" id="28002"/>
    <lineage>
        <taxon>Eukaryota</taxon>
        <taxon>Metamonada</taxon>
        <taxon>Diplomonadida</taxon>
        <taxon>Hexamitidae</taxon>
        <taxon>Hexamitinae</taxon>
        <taxon>Hexamita</taxon>
    </lineage>
</organism>
<proteinExistence type="predicted"/>
<comment type="caution">
    <text evidence="1">The sequence shown here is derived from an EMBL/GenBank/DDBJ whole genome shotgun (WGS) entry which is preliminary data.</text>
</comment>
<dbReference type="Proteomes" id="UP001642409">
    <property type="component" value="Unassembled WGS sequence"/>
</dbReference>
<evidence type="ECO:0000313" key="2">
    <source>
        <dbReference type="EMBL" id="CAL6094030.1"/>
    </source>
</evidence>
<dbReference type="EMBL" id="CAXDID020000462">
    <property type="protein sequence ID" value="CAL6094030.1"/>
    <property type="molecule type" value="Genomic_DNA"/>
</dbReference>
<sequence length="119" mass="13923">MPLDIYTQNTESLYTSIYNTLKHKLHDTHYLNGCINGIIAAVLKTLNLICVSCCTKSINNIESMIYLYLPFLDQAHICLRQEFQIVFNQTKYWSVTHYGNMKQLAVMYVILNYSLQYKI</sequence>
<dbReference type="AlphaFoldDB" id="A0AA86RBW5"/>
<evidence type="ECO:0000313" key="1">
    <source>
        <dbReference type="EMBL" id="CAI9970053.1"/>
    </source>
</evidence>
<reference evidence="2 3" key="2">
    <citation type="submission" date="2024-07" db="EMBL/GenBank/DDBJ databases">
        <authorList>
            <person name="Akdeniz Z."/>
        </authorList>
    </citation>
    <scope>NUCLEOTIDE SEQUENCE [LARGE SCALE GENOMIC DNA]</scope>
</reference>
<gene>
    <name evidence="1" type="ORF">HINF_LOCUS57698</name>
    <name evidence="2" type="ORF">HINF_LOCUS67275</name>
</gene>
<reference evidence="1" key="1">
    <citation type="submission" date="2023-06" db="EMBL/GenBank/DDBJ databases">
        <authorList>
            <person name="Kurt Z."/>
        </authorList>
    </citation>
    <scope>NUCLEOTIDE SEQUENCE</scope>
</reference>